<dbReference type="InterPro" id="IPR042173">
    <property type="entry name" value="RNase_J_2"/>
</dbReference>
<keyword evidence="1" id="KW-0269">Exonuclease</keyword>
<evidence type="ECO:0000313" key="5">
    <source>
        <dbReference type="Proteomes" id="UP000675664"/>
    </source>
</evidence>
<evidence type="ECO:0000313" key="4">
    <source>
        <dbReference type="EMBL" id="MBR0599243.1"/>
    </source>
</evidence>
<dbReference type="Pfam" id="PF12706">
    <property type="entry name" value="Lactamase_B_2"/>
    <property type="match status" value="1"/>
</dbReference>
<accession>A0A8J8B1Z8</accession>
<keyword evidence="2" id="KW-0694">RNA-binding</keyword>
<dbReference type="SMART" id="SM00849">
    <property type="entry name" value="Lactamase_B"/>
    <property type="match status" value="1"/>
</dbReference>
<evidence type="ECO:0000256" key="1">
    <source>
        <dbReference type="ARBA" id="ARBA00022839"/>
    </source>
</evidence>
<dbReference type="SUPFAM" id="SSF56281">
    <property type="entry name" value="Metallo-hydrolase/oxidoreductase"/>
    <property type="match status" value="1"/>
</dbReference>
<evidence type="ECO:0000256" key="2">
    <source>
        <dbReference type="ARBA" id="ARBA00022884"/>
    </source>
</evidence>
<dbReference type="InterPro" id="IPR036866">
    <property type="entry name" value="RibonucZ/Hydroxyglut_hydro"/>
</dbReference>
<comment type="caution">
    <text evidence="4">The sequence shown here is derived from an EMBL/GenBank/DDBJ whole genome shotgun (WGS) entry which is preliminary data.</text>
</comment>
<dbReference type="Gene3D" id="3.60.15.10">
    <property type="entry name" value="Ribonuclease Z/Hydroxyacylglutathione hydrolase-like"/>
    <property type="match status" value="1"/>
</dbReference>
<dbReference type="AlphaFoldDB" id="A0A8J8B1Z8"/>
<keyword evidence="5" id="KW-1185">Reference proteome</keyword>
<evidence type="ECO:0000259" key="3">
    <source>
        <dbReference type="SMART" id="SM00849"/>
    </source>
</evidence>
<dbReference type="Gene3D" id="3.40.50.10710">
    <property type="entry name" value="Metallo-hydrolase/oxidoreductase"/>
    <property type="match status" value="1"/>
</dbReference>
<dbReference type="GO" id="GO:0003723">
    <property type="term" value="F:RNA binding"/>
    <property type="evidence" value="ECO:0007669"/>
    <property type="project" value="UniProtKB-KW"/>
</dbReference>
<reference evidence="4" key="1">
    <citation type="submission" date="2021-04" db="EMBL/GenBank/DDBJ databases">
        <title>Sinoanaerobacter chloroacetimidivorans sp. nov., an obligate anaerobic bacterium isolated from anaerobic sludge.</title>
        <authorList>
            <person name="Bao Y."/>
        </authorList>
    </citation>
    <scope>NUCLEOTIDE SEQUENCE</scope>
    <source>
        <strain evidence="4">BAD-6</strain>
    </source>
</reference>
<dbReference type="GO" id="GO:0004527">
    <property type="term" value="F:exonuclease activity"/>
    <property type="evidence" value="ECO:0007669"/>
    <property type="project" value="UniProtKB-KW"/>
</dbReference>
<dbReference type="InterPro" id="IPR001279">
    <property type="entry name" value="Metallo-B-lactamas"/>
</dbReference>
<proteinExistence type="predicted"/>
<dbReference type="Proteomes" id="UP000675664">
    <property type="component" value="Unassembled WGS sequence"/>
</dbReference>
<gene>
    <name evidence="4" type="ORF">KCX82_15235</name>
</gene>
<sequence>MSKAVGAASTADARRLVFPVLQPTGSRRLLQAGFLEACTKKQIFRTERQGCRMELIIYRGTHEIGGTMIELKTRGTRILLDAGYPLYYKGEIIDESWVKKPAKELLELGVIPQVKGLYQWDQPKFDAVILSHAHSDHYGLLKYIHPKIPVYLTEAAETLISLSLSFPIPKFRMENTMIFYMEKPFQIGDFFLKPYLMDHSAFDAAAFEIRAEGKTLIYSADFRNHGWKGYCLENFLQKAPKYADLLLVEGTNIGRKSESLPSESDVQQKVEAILKDSEGIVLFQASTQNVDRMISFYQAAEAQGKFLVVDVYVANLLSQLTRPNYRLPVPGGRYRAMKVFYPFPLGRLWQTKGREILCSFLPFIRSRISMRKISKKQKCIVMMVRPSMLSDLKKIELDPGDFIYSMWQAYRGKGSQVRFEKYLSSLGFQSHLAHTSGHASEAAIKQVIAELHPKRVIPIHTFHPEAFFAFSDKTEVFQDSWVIKV</sequence>
<organism evidence="4 5">
    <name type="scientific">Sinanaerobacter chloroacetimidivorans</name>
    <dbReference type="NCBI Taxonomy" id="2818044"/>
    <lineage>
        <taxon>Bacteria</taxon>
        <taxon>Bacillati</taxon>
        <taxon>Bacillota</taxon>
        <taxon>Clostridia</taxon>
        <taxon>Peptostreptococcales</taxon>
        <taxon>Anaerovoracaceae</taxon>
        <taxon>Sinanaerobacter</taxon>
    </lineage>
</organism>
<name>A0A8J8B1Z8_9FIRM</name>
<keyword evidence="1" id="KW-0540">Nuclease</keyword>
<reference evidence="4" key="2">
    <citation type="submission" date="2021-04" db="EMBL/GenBank/DDBJ databases">
        <authorList>
            <person name="Liu J."/>
        </authorList>
    </citation>
    <scope>NUCLEOTIDE SEQUENCE</scope>
    <source>
        <strain evidence="4">BAD-6</strain>
    </source>
</reference>
<dbReference type="PANTHER" id="PTHR43694:SF1">
    <property type="entry name" value="RIBONUCLEASE J"/>
    <property type="match status" value="1"/>
</dbReference>
<keyword evidence="1" id="KW-0378">Hydrolase</keyword>
<feature type="domain" description="Metallo-beta-lactamase" evidence="3">
    <location>
        <begin position="65"/>
        <end position="251"/>
    </location>
</feature>
<dbReference type="CDD" id="cd07732">
    <property type="entry name" value="metallo-hydrolase-like_MBL-fold"/>
    <property type="match status" value="1"/>
</dbReference>
<dbReference type="PANTHER" id="PTHR43694">
    <property type="entry name" value="RIBONUCLEASE J"/>
    <property type="match status" value="1"/>
</dbReference>
<dbReference type="EMBL" id="JAGSND010000011">
    <property type="protein sequence ID" value="MBR0599243.1"/>
    <property type="molecule type" value="Genomic_DNA"/>
</dbReference>
<protein>
    <submittedName>
        <fullName evidence="4">MBL fold metallo-hydrolase</fullName>
    </submittedName>
</protein>